<keyword evidence="1" id="KW-0472">Membrane</keyword>
<gene>
    <name evidence="2" type="ORF">CSUI_000060</name>
</gene>
<dbReference type="Proteomes" id="UP000221165">
    <property type="component" value="Unassembled WGS sequence"/>
</dbReference>
<name>A0A2C6LDN7_9APIC</name>
<dbReference type="EMBL" id="MIGC01000023">
    <property type="protein sequence ID" value="PHJ26097.1"/>
    <property type="molecule type" value="Genomic_DNA"/>
</dbReference>
<feature type="transmembrane region" description="Helical" evidence="1">
    <location>
        <begin position="104"/>
        <end position="126"/>
    </location>
</feature>
<feature type="transmembrane region" description="Helical" evidence="1">
    <location>
        <begin position="132"/>
        <end position="153"/>
    </location>
</feature>
<keyword evidence="1" id="KW-0812">Transmembrane</keyword>
<keyword evidence="3" id="KW-1185">Reference proteome</keyword>
<sequence length="228" mass="26721">MLPARFLSRLPPCMPWVAHGGGQPRLLNQRNIATVPYHSQLPSPPPREFNPDGTPKVYRLNQLTYDHKYDWERWTFHPVGVFHSVYRGSFAKDTRPIHAWLLQYHTAVVAVPALLFITFLSFALASVSMYEIAYMDLGPGLSYVYCGVSITGIRPKRYTIEWMMANKERDRAENSNPCTRYLDRRRKERGPNWIVEDYLPSHPFFMNMGPFHHDTELIRHRESKEQEE</sequence>
<accession>A0A2C6LDN7</accession>
<protein>
    <submittedName>
        <fullName evidence="2">Cg8 family protein</fullName>
    </submittedName>
</protein>
<dbReference type="VEuPathDB" id="ToxoDB:CSUI_000060"/>
<evidence type="ECO:0000313" key="3">
    <source>
        <dbReference type="Proteomes" id="UP000221165"/>
    </source>
</evidence>
<dbReference type="OrthoDB" id="405939at2759"/>
<evidence type="ECO:0000256" key="1">
    <source>
        <dbReference type="SAM" id="Phobius"/>
    </source>
</evidence>
<reference evidence="2 3" key="1">
    <citation type="journal article" date="2017" name="Int. J. Parasitol.">
        <title>The genome of the protozoan parasite Cystoisospora suis and a reverse vaccinology approach to identify vaccine candidates.</title>
        <authorList>
            <person name="Palmieri N."/>
            <person name="Shrestha A."/>
            <person name="Ruttkowski B."/>
            <person name="Beck T."/>
            <person name="Vogl C."/>
            <person name="Tomley F."/>
            <person name="Blake D.P."/>
            <person name="Joachim A."/>
        </authorList>
    </citation>
    <scope>NUCLEOTIDE SEQUENCE [LARGE SCALE GENOMIC DNA]</scope>
    <source>
        <strain evidence="2 3">Wien I</strain>
    </source>
</reference>
<dbReference type="GeneID" id="94423505"/>
<proteinExistence type="predicted"/>
<organism evidence="2 3">
    <name type="scientific">Cystoisospora suis</name>
    <dbReference type="NCBI Taxonomy" id="483139"/>
    <lineage>
        <taxon>Eukaryota</taxon>
        <taxon>Sar</taxon>
        <taxon>Alveolata</taxon>
        <taxon>Apicomplexa</taxon>
        <taxon>Conoidasida</taxon>
        <taxon>Coccidia</taxon>
        <taxon>Eucoccidiorida</taxon>
        <taxon>Eimeriorina</taxon>
        <taxon>Sarcocystidae</taxon>
        <taxon>Cystoisospora</taxon>
    </lineage>
</organism>
<keyword evidence="1" id="KW-1133">Transmembrane helix</keyword>
<dbReference type="AlphaFoldDB" id="A0A2C6LDN7"/>
<comment type="caution">
    <text evidence="2">The sequence shown here is derived from an EMBL/GenBank/DDBJ whole genome shotgun (WGS) entry which is preliminary data.</text>
</comment>
<evidence type="ECO:0000313" key="2">
    <source>
        <dbReference type="EMBL" id="PHJ26097.1"/>
    </source>
</evidence>
<dbReference type="RefSeq" id="XP_067927742.1">
    <property type="nucleotide sequence ID" value="XM_068060294.1"/>
</dbReference>